<dbReference type="Proteomes" id="UP000018320">
    <property type="component" value="Unassembled WGS sequence"/>
</dbReference>
<comment type="caution">
    <text evidence="1">The sequence shown here is derived from an EMBL/GenBank/DDBJ whole genome shotgun (WGS) entry which is preliminary data.</text>
</comment>
<evidence type="ECO:0000313" key="1">
    <source>
        <dbReference type="EMBL" id="ESU35862.1"/>
    </source>
</evidence>
<gene>
    <name evidence="1" type="ORF">DHA2_152397</name>
</gene>
<dbReference type="EMBL" id="AHGT01000065">
    <property type="protein sequence ID" value="ESU35862.1"/>
    <property type="molecule type" value="Genomic_DNA"/>
</dbReference>
<dbReference type="AlphaFoldDB" id="V6TBP9"/>
<reference evidence="1 2" key="2">
    <citation type="journal article" date="2013" name="Genome Biol. Evol.">
        <title>Genome sequencing of Giardia lamblia genotypes A2 and B isolates (DH and GS) and comparative analysis with the genomes of genotypes A1 and E (WB and Pig).</title>
        <authorList>
            <person name="Adam R.D."/>
            <person name="Dahlstrom E.W."/>
            <person name="Martens C.A."/>
            <person name="Bruno D.P."/>
            <person name="Barbian K.D."/>
            <person name="Ricklefs S.M."/>
            <person name="Hernandez M.M."/>
            <person name="Narla N.P."/>
            <person name="Patel R.B."/>
            <person name="Porcella S.F."/>
            <person name="Nash T.E."/>
        </authorList>
    </citation>
    <scope>NUCLEOTIDE SEQUENCE [LARGE SCALE GENOMIC DNA]</scope>
    <source>
        <strain evidence="1 2">DH</strain>
    </source>
</reference>
<sequence>MHRDLGVRAWRGEQVVRGQVYCLNLHLTPAEEANEYPTVMYRSAPRTITPQERRELSLALTGPVPTEVRENCIISWPLVGVLLSCPSPVQLIKGARVAVSHCSRQHTGLTEDQWHVYSR</sequence>
<evidence type="ECO:0000313" key="2">
    <source>
        <dbReference type="Proteomes" id="UP000018320"/>
    </source>
</evidence>
<dbReference type="VEuPathDB" id="GiardiaDB:DHA2_152397"/>
<proteinExistence type="predicted"/>
<name>V6TBP9_GIAIN</name>
<protein>
    <submittedName>
        <fullName evidence="1">Uncharacterized protein</fullName>
    </submittedName>
</protein>
<reference evidence="2" key="1">
    <citation type="submission" date="2012-02" db="EMBL/GenBank/DDBJ databases">
        <title>Genome sequencing of Giardia lamblia Genotypes A2 and B isolates (DH and GS) and comparative analysis with the genomes of Genotypes A1 and E (WB and Pig).</title>
        <authorList>
            <person name="Adam R."/>
            <person name="Dahlstrom E."/>
            <person name="Martens C."/>
            <person name="Bruno D."/>
            <person name="Barbian K."/>
            <person name="Porcella S.F."/>
            <person name="Nash T."/>
        </authorList>
    </citation>
    <scope>NUCLEOTIDE SEQUENCE</scope>
    <source>
        <strain evidence="2">DH</strain>
    </source>
</reference>
<accession>V6TBP9</accession>
<organism evidence="1 2">
    <name type="scientific">Giardia intestinalis</name>
    <name type="common">Giardia lamblia</name>
    <dbReference type="NCBI Taxonomy" id="5741"/>
    <lineage>
        <taxon>Eukaryota</taxon>
        <taxon>Metamonada</taxon>
        <taxon>Diplomonadida</taxon>
        <taxon>Hexamitidae</taxon>
        <taxon>Giardiinae</taxon>
        <taxon>Giardia</taxon>
    </lineage>
</organism>